<keyword evidence="4" id="KW-0503">Monooxygenase</keyword>
<protein>
    <submittedName>
        <fullName evidence="6">LLM class flavin-dependent oxidoreductase</fullName>
    </submittedName>
</protein>
<evidence type="ECO:0000313" key="7">
    <source>
        <dbReference type="EMBL" id="MCU4973821.1"/>
    </source>
</evidence>
<dbReference type="PANTHER" id="PTHR42847:SF4">
    <property type="entry name" value="ALKANESULFONATE MONOOXYGENASE-RELATED"/>
    <property type="match status" value="1"/>
</dbReference>
<keyword evidence="1" id="KW-0285">Flavoprotein</keyword>
<keyword evidence="8" id="KW-1185">Reference proteome</keyword>
<organism evidence="6 9">
    <name type="scientific">Natronoglomus mannanivorans</name>
    <dbReference type="NCBI Taxonomy" id="2979990"/>
    <lineage>
        <taxon>Archaea</taxon>
        <taxon>Methanobacteriati</taxon>
        <taxon>Methanobacteriota</taxon>
        <taxon>Stenosarchaea group</taxon>
        <taxon>Halobacteria</taxon>
        <taxon>Halobacteriales</taxon>
        <taxon>Natrialbaceae</taxon>
        <taxon>Natronoglomus</taxon>
    </lineage>
</organism>
<evidence type="ECO:0000256" key="3">
    <source>
        <dbReference type="ARBA" id="ARBA00023002"/>
    </source>
</evidence>
<comment type="caution">
    <text evidence="6">The sequence shown here is derived from an EMBL/GenBank/DDBJ whole genome shotgun (WGS) entry which is preliminary data.</text>
</comment>
<keyword evidence="3" id="KW-0560">Oxidoreductase</keyword>
<evidence type="ECO:0000313" key="9">
    <source>
        <dbReference type="Proteomes" id="UP001321018"/>
    </source>
</evidence>
<dbReference type="SUPFAM" id="SSF51679">
    <property type="entry name" value="Bacterial luciferase-like"/>
    <property type="match status" value="1"/>
</dbReference>
<sequence>MTMQFGVFLNQYYTPDGDFEVTDLYEQVELMEETGFDSVSIGERHVHDEGVTEPLTTLAALAARTDTLELATMAMLPALYNPVHLAEKVAMIDRLSGGRMRFGAAIGYRERELEPFGVSLDDRVPMFMESLSLLKRLWSEDSVTHDGDHWQFDDVFVSPRPRGELPVWIGGHADIAIKRAAYRGDAWIASASSTPDDLERQIGVYEDSLEEFGMDRADNDVVLMRDCFVADSLEEARETIEPYLLKLYRMYARWGQTYMDEHEVEVDYDELAEKFVIGDPEECIETLRTYEDMGVDHVVFRVQFPGQPQDTTLRCLERLGEEIIPELR</sequence>
<dbReference type="PANTHER" id="PTHR42847">
    <property type="entry name" value="ALKANESULFONATE MONOOXYGENASE"/>
    <property type="match status" value="1"/>
</dbReference>
<dbReference type="Proteomes" id="UP001321018">
    <property type="component" value="Unassembled WGS sequence"/>
</dbReference>
<keyword evidence="2" id="KW-0288">FMN</keyword>
<dbReference type="InterPro" id="IPR011251">
    <property type="entry name" value="Luciferase-like_dom"/>
</dbReference>
<dbReference type="GO" id="GO:0046306">
    <property type="term" value="P:alkanesulfonate catabolic process"/>
    <property type="evidence" value="ECO:0007669"/>
    <property type="project" value="TreeGrafter"/>
</dbReference>
<dbReference type="AlphaFoldDB" id="A0AAP2Z1T2"/>
<evidence type="ECO:0000313" key="8">
    <source>
        <dbReference type="Proteomes" id="UP001320972"/>
    </source>
</evidence>
<dbReference type="InterPro" id="IPR036661">
    <property type="entry name" value="Luciferase-like_sf"/>
</dbReference>
<dbReference type="InterPro" id="IPR050172">
    <property type="entry name" value="SsuD_RutA_monooxygenase"/>
</dbReference>
<feature type="domain" description="Luciferase-like" evidence="5">
    <location>
        <begin position="3"/>
        <end position="297"/>
    </location>
</feature>
<accession>A0AAP2Z1T2</accession>
<dbReference type="RefSeq" id="WP_338004846.1">
    <property type="nucleotide sequence ID" value="NZ_JAOPKA010000012.1"/>
</dbReference>
<dbReference type="Pfam" id="PF00296">
    <property type="entry name" value="Bac_luciferase"/>
    <property type="match status" value="1"/>
</dbReference>
<evidence type="ECO:0000256" key="1">
    <source>
        <dbReference type="ARBA" id="ARBA00022630"/>
    </source>
</evidence>
<evidence type="ECO:0000259" key="5">
    <source>
        <dbReference type="Pfam" id="PF00296"/>
    </source>
</evidence>
<name>A0AAP2Z1T2_9EURY</name>
<dbReference type="NCBIfam" id="TIGR03619">
    <property type="entry name" value="F420_Rv2161c"/>
    <property type="match status" value="1"/>
</dbReference>
<dbReference type="GO" id="GO:0008726">
    <property type="term" value="F:alkanesulfonate monooxygenase activity"/>
    <property type="evidence" value="ECO:0007669"/>
    <property type="project" value="TreeGrafter"/>
</dbReference>
<evidence type="ECO:0000313" key="6">
    <source>
        <dbReference type="EMBL" id="MCU4743028.1"/>
    </source>
</evidence>
<reference evidence="6 8" key="1">
    <citation type="submission" date="2022-09" db="EMBL/GenBank/DDBJ databases">
        <title>Enrichment on poylsaccharides allowed isolation of novel metabolic and taxonomic groups of Haloarchaea.</title>
        <authorList>
            <person name="Sorokin D.Y."/>
            <person name="Elcheninov A.G."/>
            <person name="Khizhniak T.V."/>
            <person name="Kolganova T.V."/>
            <person name="Kublanov I.V."/>
        </authorList>
    </citation>
    <scope>NUCLEOTIDE SEQUENCE</scope>
    <source>
        <strain evidence="7 8">AArc-m2/3/4</strain>
        <strain evidence="6">AArc-xg1-1</strain>
    </source>
</reference>
<proteinExistence type="predicted"/>
<dbReference type="EMBL" id="JAOPKA010000012">
    <property type="protein sequence ID" value="MCU4743028.1"/>
    <property type="molecule type" value="Genomic_DNA"/>
</dbReference>
<evidence type="ECO:0000256" key="2">
    <source>
        <dbReference type="ARBA" id="ARBA00022643"/>
    </source>
</evidence>
<dbReference type="Proteomes" id="UP001320972">
    <property type="component" value="Unassembled WGS sequence"/>
</dbReference>
<dbReference type="InterPro" id="IPR019921">
    <property type="entry name" value="Lucif-like_OxRdtase_Rv2161c"/>
</dbReference>
<dbReference type="EMBL" id="JAOPKB010000008">
    <property type="protein sequence ID" value="MCU4973821.1"/>
    <property type="molecule type" value="Genomic_DNA"/>
</dbReference>
<gene>
    <name evidence="7" type="ORF">OB955_13870</name>
    <name evidence="6" type="ORF">OB960_16705</name>
</gene>
<dbReference type="Gene3D" id="3.20.20.30">
    <property type="entry name" value="Luciferase-like domain"/>
    <property type="match status" value="1"/>
</dbReference>
<evidence type="ECO:0000256" key="4">
    <source>
        <dbReference type="ARBA" id="ARBA00023033"/>
    </source>
</evidence>